<dbReference type="AlphaFoldDB" id="A0A0D9W7U8"/>
<evidence type="ECO:0008006" key="4">
    <source>
        <dbReference type="Google" id="ProtNLM"/>
    </source>
</evidence>
<dbReference type="HOGENOM" id="CLU_931780_0_0_1"/>
<evidence type="ECO:0000313" key="2">
    <source>
        <dbReference type="EnsemblPlants" id="LPERR04G16790.1"/>
    </source>
</evidence>
<dbReference type="EnsemblPlants" id="LPERR04G16790.1">
    <property type="protein sequence ID" value="LPERR04G16790.1"/>
    <property type="gene ID" value="LPERR04G16790"/>
</dbReference>
<reference evidence="3" key="2">
    <citation type="submission" date="2013-12" db="EMBL/GenBank/DDBJ databases">
        <authorList>
            <person name="Yu Y."/>
            <person name="Lee S."/>
            <person name="de Baynast K."/>
            <person name="Wissotski M."/>
            <person name="Liu L."/>
            <person name="Talag J."/>
            <person name="Goicoechea J."/>
            <person name="Angelova A."/>
            <person name="Jetty R."/>
            <person name="Kudrna D."/>
            <person name="Golser W."/>
            <person name="Rivera L."/>
            <person name="Zhang J."/>
            <person name="Wing R."/>
        </authorList>
    </citation>
    <scope>NUCLEOTIDE SEQUENCE</scope>
</reference>
<feature type="compositionally biased region" description="Polar residues" evidence="1">
    <location>
        <begin position="71"/>
        <end position="80"/>
    </location>
</feature>
<reference evidence="2" key="3">
    <citation type="submission" date="2015-04" db="UniProtKB">
        <authorList>
            <consortium name="EnsemblPlants"/>
        </authorList>
    </citation>
    <scope>IDENTIFICATION</scope>
</reference>
<evidence type="ECO:0000313" key="3">
    <source>
        <dbReference type="Proteomes" id="UP000032180"/>
    </source>
</evidence>
<reference evidence="2 3" key="1">
    <citation type="submission" date="2012-08" db="EMBL/GenBank/DDBJ databases">
        <title>Oryza genome evolution.</title>
        <authorList>
            <person name="Wing R.A."/>
        </authorList>
    </citation>
    <scope>NUCLEOTIDE SEQUENCE</scope>
</reference>
<organism evidence="2 3">
    <name type="scientific">Leersia perrieri</name>
    <dbReference type="NCBI Taxonomy" id="77586"/>
    <lineage>
        <taxon>Eukaryota</taxon>
        <taxon>Viridiplantae</taxon>
        <taxon>Streptophyta</taxon>
        <taxon>Embryophyta</taxon>
        <taxon>Tracheophyta</taxon>
        <taxon>Spermatophyta</taxon>
        <taxon>Magnoliopsida</taxon>
        <taxon>Liliopsida</taxon>
        <taxon>Poales</taxon>
        <taxon>Poaceae</taxon>
        <taxon>BOP clade</taxon>
        <taxon>Oryzoideae</taxon>
        <taxon>Oryzeae</taxon>
        <taxon>Oryzinae</taxon>
        <taxon>Leersia</taxon>
    </lineage>
</organism>
<sequence>MPLVHGAPDPHANDIALPGPLGGACIESLFSKPYARSPLLNPPNPPPIFFSDTDTDTESSSTPSHIRSRTNKLQSSSSLTDRLFVPQQGKDSALSKTTRPLPSWVLLDSAVRVAPGAVEKEAEWAIKCTDRQAYLYAWRIMKKASRALVRDITLLARLAEPPDLSSLYIRLAAGKSGGQFLRTSVMAVDNKIIVLTTTLPDDCGAPYFYLIYDSTKTSLSMIPHLPSFCPPSFTTQPLLVRRGDGDGDGGDYSLAIMARCSLFDKKRRDPDFLCLWPPPCSAKPLPPSIASKSIEPWRV</sequence>
<name>A0A0D9W7U8_9ORYZ</name>
<dbReference type="Proteomes" id="UP000032180">
    <property type="component" value="Chromosome 4"/>
</dbReference>
<accession>A0A0D9W7U8</accession>
<proteinExistence type="predicted"/>
<protein>
    <recommendedName>
        <fullName evidence="4">DUF1618 domain-containing protein</fullName>
    </recommendedName>
</protein>
<dbReference type="Gramene" id="LPERR04G16790.1">
    <property type="protein sequence ID" value="LPERR04G16790.1"/>
    <property type="gene ID" value="LPERR04G16790"/>
</dbReference>
<feature type="region of interest" description="Disordered" evidence="1">
    <location>
        <begin position="41"/>
        <end position="81"/>
    </location>
</feature>
<evidence type="ECO:0000256" key="1">
    <source>
        <dbReference type="SAM" id="MobiDB-lite"/>
    </source>
</evidence>
<keyword evidence="3" id="KW-1185">Reference proteome</keyword>